<organism evidence="1">
    <name type="scientific">marine metagenome</name>
    <dbReference type="NCBI Taxonomy" id="408172"/>
    <lineage>
        <taxon>unclassified sequences</taxon>
        <taxon>metagenomes</taxon>
        <taxon>ecological metagenomes</taxon>
    </lineage>
</organism>
<proteinExistence type="predicted"/>
<name>A0A382GLR0_9ZZZZ</name>
<dbReference type="AlphaFoldDB" id="A0A382GLR0"/>
<dbReference type="EMBL" id="UINC01056266">
    <property type="protein sequence ID" value="SVB76086.1"/>
    <property type="molecule type" value="Genomic_DNA"/>
</dbReference>
<gene>
    <name evidence="1" type="ORF">METZ01_LOCUS228940</name>
</gene>
<feature type="non-terminal residue" evidence="1">
    <location>
        <position position="1"/>
    </location>
</feature>
<evidence type="ECO:0000313" key="1">
    <source>
        <dbReference type="EMBL" id="SVB76086.1"/>
    </source>
</evidence>
<accession>A0A382GLR0</accession>
<sequence>KGSTLAREKTEGPTRQLFATIREDIYLLAKAKSAENRLSMRSLLEQALLLYLDSKDEMQREEVESEKPRSVWEDEYLGMQADRPMGTPVELSDEEARKIAREAFL</sequence>
<reference evidence="1" key="1">
    <citation type="submission" date="2018-05" db="EMBL/GenBank/DDBJ databases">
        <authorList>
            <person name="Lanie J.A."/>
            <person name="Ng W.-L."/>
            <person name="Kazmierczak K.M."/>
            <person name="Andrzejewski T.M."/>
            <person name="Davidsen T.M."/>
            <person name="Wayne K.J."/>
            <person name="Tettelin H."/>
            <person name="Glass J.I."/>
            <person name="Rusch D."/>
            <person name="Podicherti R."/>
            <person name="Tsui H.-C.T."/>
            <person name="Winkler M.E."/>
        </authorList>
    </citation>
    <scope>NUCLEOTIDE SEQUENCE</scope>
</reference>
<protein>
    <submittedName>
        <fullName evidence="1">Uncharacterized protein</fullName>
    </submittedName>
</protein>